<gene>
    <name evidence="2" type="ORF">JT25_001775</name>
</gene>
<feature type="domain" description="Haemin-degrading HemS/ChuX" evidence="1">
    <location>
        <begin position="40"/>
        <end position="167"/>
    </location>
</feature>
<proteinExistence type="predicted"/>
<dbReference type="SUPFAM" id="SSF144064">
    <property type="entry name" value="Heme iron utilization protein-like"/>
    <property type="match status" value="1"/>
</dbReference>
<dbReference type="EMBL" id="CP014476">
    <property type="protein sequence ID" value="AMK75225.1"/>
    <property type="molecule type" value="Genomic_DNA"/>
</dbReference>
<reference evidence="2 3" key="1">
    <citation type="journal article" date="2015" name="Environ. Microbiol.">
        <title>Methane oxidation coupled to nitrate reduction under hypoxia by the Gammaproteobacterium Methylomonas denitrificans, sp. nov. type strain FJG1.</title>
        <authorList>
            <person name="Kits K.D."/>
            <person name="Klotz M.G."/>
            <person name="Stein L.Y."/>
        </authorList>
    </citation>
    <scope>NUCLEOTIDE SEQUENCE [LARGE SCALE GENOMIC DNA]</scope>
    <source>
        <strain evidence="2 3">FJG1</strain>
    </source>
</reference>
<dbReference type="KEGG" id="mdn:JT25_001775"/>
<dbReference type="GO" id="GO:0006826">
    <property type="term" value="P:iron ion transport"/>
    <property type="evidence" value="ECO:0007669"/>
    <property type="project" value="InterPro"/>
</dbReference>
<protein>
    <recommendedName>
        <fullName evidence="1">Haemin-degrading HemS/ChuX domain-containing protein</fullName>
    </recommendedName>
</protein>
<accession>A0A140E4A1</accession>
<evidence type="ECO:0000313" key="2">
    <source>
        <dbReference type="EMBL" id="AMK75225.1"/>
    </source>
</evidence>
<organism evidence="2 3">
    <name type="scientific">Methylomonas denitrificans</name>
    <dbReference type="NCBI Taxonomy" id="1538553"/>
    <lineage>
        <taxon>Bacteria</taxon>
        <taxon>Pseudomonadati</taxon>
        <taxon>Pseudomonadota</taxon>
        <taxon>Gammaproteobacteria</taxon>
        <taxon>Methylococcales</taxon>
        <taxon>Methylococcaceae</taxon>
        <taxon>Methylomonas</taxon>
    </lineage>
</organism>
<dbReference type="AlphaFoldDB" id="A0A140E4A1"/>
<evidence type="ECO:0000313" key="3">
    <source>
        <dbReference type="Proteomes" id="UP000030512"/>
    </source>
</evidence>
<dbReference type="Pfam" id="PF05171">
    <property type="entry name" value="HemS"/>
    <property type="match status" value="2"/>
</dbReference>
<dbReference type="STRING" id="1538553.JT25_001775"/>
<feature type="domain" description="Haemin-degrading HemS/ChuX" evidence="1">
    <location>
        <begin position="222"/>
        <end position="336"/>
    </location>
</feature>
<dbReference type="CDD" id="cd16830">
    <property type="entry name" value="HemS-like_N"/>
    <property type="match status" value="1"/>
</dbReference>
<dbReference type="InterPro" id="IPR053733">
    <property type="entry name" value="Heme_Transport_Util_sf"/>
</dbReference>
<keyword evidence="3" id="KW-1185">Reference proteome</keyword>
<dbReference type="Gene3D" id="3.40.1570.10">
    <property type="entry name" value="HemS/ChuS/ChuX like domains"/>
    <property type="match status" value="2"/>
</dbReference>
<name>A0A140E4A1_9GAMM</name>
<evidence type="ECO:0000259" key="1">
    <source>
        <dbReference type="Pfam" id="PF05171"/>
    </source>
</evidence>
<dbReference type="OrthoDB" id="316630at2"/>
<dbReference type="Proteomes" id="UP000030512">
    <property type="component" value="Chromosome"/>
</dbReference>
<sequence length="342" mass="38178">MAKTMTKQNESIAETLKQAWQELRADHPHMRIRDAAATLGVSEAELLATDCGNRIMRLRENWPTLLSATGALGPVMALTRNHVAVHEKTGLYDNVRCYGDTALISGHNIELYLSTNLWQFGFAATEDTRLGPRHSLQFFGVDGEAIHKIYLTEQSDFGLYRRLVDTFRADGQAPSLELQPFQTGPVHIAPARRQDVPENWRRLLLCSGHADSEPTVQVIGRIAAPVFHELMAQLTLLMLPIQILVGNRAAIQLHDGPIQNLRINGPWFNVLDQGFNLHLNETAVAGVDIVNIAYRQHRLTGLLLRDQGQRTVASLFGNYDQTDGESAVWRNLMSALSITTYV</sequence>
<dbReference type="InterPro" id="IPR007845">
    <property type="entry name" value="HemS/ChuX_dom"/>
</dbReference>